<dbReference type="InterPro" id="IPR003441">
    <property type="entry name" value="NAC-dom"/>
</dbReference>
<evidence type="ECO:0000259" key="6">
    <source>
        <dbReference type="PROSITE" id="PS51005"/>
    </source>
</evidence>
<dbReference type="FunFam" id="2.170.150.80:FF:000002">
    <property type="entry name" value="Nac domain-containing protein 86"/>
    <property type="match status" value="1"/>
</dbReference>
<sequence length="484" mass="54793">MGKSSLPPGFRFNPTDVELVQYYLKRKVMGKRLHVKVIAEVDIYKCAPWDLPDKSSWRSGDLKWYFFSPREKKYASGARIKRATDCGYWKTTGKDRSVLYNAEVVGFIKTLIFHTGRAPRGERTNWVLYEYRLEDQNLVDMGVPQDSYVLCMVFQKDGIGPRNNTQYGAPFKEEDWTDDEIEIDVVPYGNMSEPDLVHANMSEPDPVHVYNMPEPDPVHVNMPEPDPVHVNMPEPDPVHANMPEPDPVHATEPDPVHANMTEPDPVHANMIEPDLVYGNMPDPFLVYPDMPQPDFVYANMSEPYLVFPSNYNNSIATRTNSLESGVSDMLPPSSNVLQSVSGNYVTTEKPHVSTDDDILSMIDCFTEEGPFSIGDIGKNEEIDNPFYSGGTNPIDDFQIRDICEDLGDGGKDSCNFLNGYNSMCTPDQMPPGENEPFLELGDLDKPLNGHDYLVTQHLPMFSPPRTFPGETSYEDSYFSWRDIL</sequence>
<keyword evidence="4" id="KW-0804">Transcription</keyword>
<organism evidence="7 8">
    <name type="scientific">Rubus argutus</name>
    <name type="common">Southern blackberry</name>
    <dbReference type="NCBI Taxonomy" id="59490"/>
    <lineage>
        <taxon>Eukaryota</taxon>
        <taxon>Viridiplantae</taxon>
        <taxon>Streptophyta</taxon>
        <taxon>Embryophyta</taxon>
        <taxon>Tracheophyta</taxon>
        <taxon>Spermatophyta</taxon>
        <taxon>Magnoliopsida</taxon>
        <taxon>eudicotyledons</taxon>
        <taxon>Gunneridae</taxon>
        <taxon>Pentapetalae</taxon>
        <taxon>rosids</taxon>
        <taxon>fabids</taxon>
        <taxon>Rosales</taxon>
        <taxon>Rosaceae</taxon>
        <taxon>Rosoideae</taxon>
        <taxon>Rosoideae incertae sedis</taxon>
        <taxon>Rubus</taxon>
    </lineage>
</organism>
<gene>
    <name evidence="7" type="ORF">M0R45_000764</name>
</gene>
<evidence type="ECO:0000256" key="5">
    <source>
        <dbReference type="ARBA" id="ARBA00023242"/>
    </source>
</evidence>
<dbReference type="GO" id="GO:0005634">
    <property type="term" value="C:nucleus"/>
    <property type="evidence" value="ECO:0007669"/>
    <property type="project" value="UniProtKB-SubCell"/>
</dbReference>
<proteinExistence type="predicted"/>
<dbReference type="AlphaFoldDB" id="A0AAW1VKI9"/>
<dbReference type="SUPFAM" id="SSF101941">
    <property type="entry name" value="NAC domain"/>
    <property type="match status" value="1"/>
</dbReference>
<comment type="caution">
    <text evidence="7">The sequence shown here is derived from an EMBL/GenBank/DDBJ whole genome shotgun (WGS) entry which is preliminary data.</text>
</comment>
<evidence type="ECO:0000256" key="1">
    <source>
        <dbReference type="ARBA" id="ARBA00004123"/>
    </source>
</evidence>
<reference evidence="7 8" key="1">
    <citation type="journal article" date="2023" name="G3 (Bethesda)">
        <title>A chromosome-length genome assembly and annotation of blackberry (Rubus argutus, cv. 'Hillquist').</title>
        <authorList>
            <person name="Bruna T."/>
            <person name="Aryal R."/>
            <person name="Dudchenko O."/>
            <person name="Sargent D.J."/>
            <person name="Mead D."/>
            <person name="Buti M."/>
            <person name="Cavallini A."/>
            <person name="Hytonen T."/>
            <person name="Andres J."/>
            <person name="Pham M."/>
            <person name="Weisz D."/>
            <person name="Mascagni F."/>
            <person name="Usai G."/>
            <person name="Natali L."/>
            <person name="Bassil N."/>
            <person name="Fernandez G.E."/>
            <person name="Lomsadze A."/>
            <person name="Armour M."/>
            <person name="Olukolu B."/>
            <person name="Poorten T."/>
            <person name="Britton C."/>
            <person name="Davik J."/>
            <person name="Ashrafi H."/>
            <person name="Aiden E.L."/>
            <person name="Borodovsky M."/>
            <person name="Worthington M."/>
        </authorList>
    </citation>
    <scope>NUCLEOTIDE SEQUENCE [LARGE SCALE GENOMIC DNA]</scope>
    <source>
        <strain evidence="7">PI 553951</strain>
    </source>
</reference>
<protein>
    <recommendedName>
        <fullName evidence="6">NAC domain-containing protein</fullName>
    </recommendedName>
</protein>
<feature type="domain" description="NAC" evidence="6">
    <location>
        <begin position="6"/>
        <end position="156"/>
    </location>
</feature>
<name>A0AAW1VKI9_RUBAR</name>
<keyword evidence="3" id="KW-0238">DNA-binding</keyword>
<keyword evidence="5" id="KW-0539">Nucleus</keyword>
<evidence type="ECO:0000256" key="2">
    <source>
        <dbReference type="ARBA" id="ARBA00023015"/>
    </source>
</evidence>
<dbReference type="Gene3D" id="2.170.150.80">
    <property type="entry name" value="NAC domain"/>
    <property type="match status" value="1"/>
</dbReference>
<dbReference type="PROSITE" id="PS51005">
    <property type="entry name" value="NAC"/>
    <property type="match status" value="1"/>
</dbReference>
<dbReference type="InterPro" id="IPR036093">
    <property type="entry name" value="NAC_dom_sf"/>
</dbReference>
<evidence type="ECO:0000256" key="3">
    <source>
        <dbReference type="ARBA" id="ARBA00023125"/>
    </source>
</evidence>
<dbReference type="Pfam" id="PF02365">
    <property type="entry name" value="NAM"/>
    <property type="match status" value="1"/>
</dbReference>
<dbReference type="EMBL" id="JBEDUW010000200">
    <property type="protein sequence ID" value="KAK9904398.1"/>
    <property type="molecule type" value="Genomic_DNA"/>
</dbReference>
<evidence type="ECO:0000313" key="7">
    <source>
        <dbReference type="EMBL" id="KAK9904398.1"/>
    </source>
</evidence>
<accession>A0AAW1VKI9</accession>
<evidence type="ECO:0000256" key="4">
    <source>
        <dbReference type="ARBA" id="ARBA00023163"/>
    </source>
</evidence>
<dbReference type="PANTHER" id="PTHR31744:SF210">
    <property type="entry name" value="NAC DOMAIN-CONTAINING PROTEIN 86-LIKE"/>
    <property type="match status" value="1"/>
</dbReference>
<keyword evidence="2" id="KW-0805">Transcription regulation</keyword>
<dbReference type="Proteomes" id="UP001457282">
    <property type="component" value="Unassembled WGS sequence"/>
</dbReference>
<dbReference type="PANTHER" id="PTHR31744">
    <property type="entry name" value="PROTEIN CUP-SHAPED COTYLEDON 2-RELATED"/>
    <property type="match status" value="1"/>
</dbReference>
<keyword evidence="8" id="KW-1185">Reference proteome</keyword>
<dbReference type="GO" id="GO:0006355">
    <property type="term" value="P:regulation of DNA-templated transcription"/>
    <property type="evidence" value="ECO:0007669"/>
    <property type="project" value="InterPro"/>
</dbReference>
<evidence type="ECO:0000313" key="8">
    <source>
        <dbReference type="Proteomes" id="UP001457282"/>
    </source>
</evidence>
<comment type="subcellular location">
    <subcellularLocation>
        <location evidence="1">Nucleus</location>
    </subcellularLocation>
</comment>
<dbReference type="GO" id="GO:0003677">
    <property type="term" value="F:DNA binding"/>
    <property type="evidence" value="ECO:0007669"/>
    <property type="project" value="UniProtKB-KW"/>
</dbReference>